<dbReference type="Pfam" id="PF00873">
    <property type="entry name" value="ACR_tran"/>
    <property type="match status" value="1"/>
</dbReference>
<dbReference type="AlphaFoldDB" id="A0A2M6IVD6"/>
<accession>A0A2M6IVD6</accession>
<evidence type="ECO:0000256" key="1">
    <source>
        <dbReference type="SAM" id="Phobius"/>
    </source>
</evidence>
<evidence type="ECO:0000313" key="3">
    <source>
        <dbReference type="Proteomes" id="UP000231056"/>
    </source>
</evidence>
<sequence length="128" mass="13788">MVISSPVAISGVFYIFGLTGTSLSFPALIGILTLFGIVVTNAIVVVSKINSNIAEGREITETILDVSGSRLEPVLLTSLTTIFGLLPITLSDPLWRGLGGAIISGFFFSGVISLFFIPILYFNWFRKE</sequence>
<dbReference type="PANTHER" id="PTHR32063">
    <property type="match status" value="1"/>
</dbReference>
<dbReference type="Gene3D" id="1.20.1640.10">
    <property type="entry name" value="Multidrug efflux transporter AcrB transmembrane domain"/>
    <property type="match status" value="1"/>
</dbReference>
<dbReference type="PANTHER" id="PTHR32063:SF73">
    <property type="entry name" value="RND SUPERFAMILY EFFLUX PUMP PERMEASE COMPONENT 1"/>
    <property type="match status" value="1"/>
</dbReference>
<feature type="transmembrane region" description="Helical" evidence="1">
    <location>
        <begin position="31"/>
        <end position="50"/>
    </location>
</feature>
<dbReference type="Proteomes" id="UP000231056">
    <property type="component" value="Unassembled WGS sequence"/>
</dbReference>
<dbReference type="InterPro" id="IPR001036">
    <property type="entry name" value="Acrflvin-R"/>
</dbReference>
<proteinExistence type="predicted"/>
<organism evidence="2 3">
    <name type="scientific">Candidatus Roizmanbacteria bacterium CG11_big_fil_rev_8_21_14_0_20_36_8</name>
    <dbReference type="NCBI Taxonomy" id="1974856"/>
    <lineage>
        <taxon>Bacteria</taxon>
        <taxon>Candidatus Roizmaniibacteriota</taxon>
    </lineage>
</organism>
<dbReference type="GO" id="GO:0042910">
    <property type="term" value="F:xenobiotic transmembrane transporter activity"/>
    <property type="evidence" value="ECO:0007669"/>
    <property type="project" value="TreeGrafter"/>
</dbReference>
<evidence type="ECO:0000313" key="2">
    <source>
        <dbReference type="EMBL" id="PIQ73886.1"/>
    </source>
</evidence>
<reference evidence="2 3" key="1">
    <citation type="submission" date="2017-09" db="EMBL/GenBank/DDBJ databases">
        <title>Depth-based differentiation of microbial function through sediment-hosted aquifers and enrichment of novel symbionts in the deep terrestrial subsurface.</title>
        <authorList>
            <person name="Probst A.J."/>
            <person name="Ladd B."/>
            <person name="Jarett J.K."/>
            <person name="Geller-Mcgrath D.E."/>
            <person name="Sieber C.M."/>
            <person name="Emerson J.B."/>
            <person name="Anantharaman K."/>
            <person name="Thomas B.C."/>
            <person name="Malmstrom R."/>
            <person name="Stieglmeier M."/>
            <person name="Klingl A."/>
            <person name="Woyke T."/>
            <person name="Ryan C.M."/>
            <person name="Banfield J.F."/>
        </authorList>
    </citation>
    <scope>NUCLEOTIDE SEQUENCE [LARGE SCALE GENOMIC DNA]</scope>
    <source>
        <strain evidence="2">CG11_big_fil_rev_8_21_14_0_20_36_8</strain>
    </source>
</reference>
<protein>
    <submittedName>
        <fullName evidence="2">Uncharacterized protein</fullName>
    </submittedName>
</protein>
<dbReference type="GO" id="GO:0005886">
    <property type="term" value="C:plasma membrane"/>
    <property type="evidence" value="ECO:0007669"/>
    <property type="project" value="TreeGrafter"/>
</dbReference>
<dbReference type="EMBL" id="PCVM01000001">
    <property type="protein sequence ID" value="PIQ73886.1"/>
    <property type="molecule type" value="Genomic_DNA"/>
</dbReference>
<feature type="transmembrane region" description="Helical" evidence="1">
    <location>
        <begin position="71"/>
        <end position="90"/>
    </location>
</feature>
<keyword evidence="1" id="KW-0472">Membrane</keyword>
<comment type="caution">
    <text evidence="2">The sequence shown here is derived from an EMBL/GenBank/DDBJ whole genome shotgun (WGS) entry which is preliminary data.</text>
</comment>
<dbReference type="SUPFAM" id="SSF82866">
    <property type="entry name" value="Multidrug efflux transporter AcrB transmembrane domain"/>
    <property type="match status" value="1"/>
</dbReference>
<feature type="transmembrane region" description="Helical" evidence="1">
    <location>
        <begin position="102"/>
        <end position="124"/>
    </location>
</feature>
<name>A0A2M6IVD6_9BACT</name>
<keyword evidence="1" id="KW-1133">Transmembrane helix</keyword>
<gene>
    <name evidence="2" type="ORF">COV58_00015</name>
</gene>
<keyword evidence="1" id="KW-0812">Transmembrane</keyword>